<evidence type="ECO:0000256" key="1">
    <source>
        <dbReference type="SAM" id="Phobius"/>
    </source>
</evidence>
<keyword evidence="1" id="KW-0812">Transmembrane</keyword>
<dbReference type="EMBL" id="CP062796">
    <property type="protein sequence ID" value="QUL98970.1"/>
    <property type="molecule type" value="Genomic_DNA"/>
</dbReference>
<sequence length="124" mass="13823">MNRLSYLHIPYRRGELGMNVSSFLTLAIVVEVMTGITKSVLVKLGVQLKDWVDQAISLAFSVMLAAFGKIDFFAIIDEILPVDFNFPIVLGIIMSALVLSRGSNAVHDILKRLNPPHEGQTRIW</sequence>
<evidence type="ECO:0008006" key="3">
    <source>
        <dbReference type="Google" id="ProtNLM"/>
    </source>
</evidence>
<proteinExistence type="predicted"/>
<reference evidence="2" key="1">
    <citation type="submission" date="2020-10" db="EMBL/GenBank/DDBJ databases">
        <authorList>
            <person name="Kadnikov V."/>
            <person name="Beletsky A.V."/>
            <person name="Mardanov A.V."/>
            <person name="Karnachuk O.V."/>
            <person name="Ravin N.V."/>
        </authorList>
    </citation>
    <scope>NUCLEOTIDE SEQUENCE</scope>
    <source>
        <strain evidence="2">Bu02</strain>
    </source>
</reference>
<dbReference type="AlphaFoldDB" id="A0AAT9LGK6"/>
<reference evidence="2" key="2">
    <citation type="journal article" date="2023" name="Biology">
        <title>Prokaryotic Life Associated with Coal-Fire Gas Vents Revealed by Metagenomics.</title>
        <authorList>
            <person name="Kadnikov V.V."/>
            <person name="Mardanov A.V."/>
            <person name="Beletsky A.V."/>
            <person name="Karnachuk O.V."/>
            <person name="Ravin N.V."/>
        </authorList>
    </citation>
    <scope>NUCLEOTIDE SEQUENCE</scope>
    <source>
        <strain evidence="2">Bu02</strain>
    </source>
</reference>
<keyword evidence="1" id="KW-0472">Membrane</keyword>
<name>A0AAT9LGK6_9FIRM</name>
<feature type="transmembrane region" description="Helical" evidence="1">
    <location>
        <begin position="56"/>
        <end position="76"/>
    </location>
</feature>
<dbReference type="KEGG" id="fcz:IMF26_02555"/>
<gene>
    <name evidence="2" type="ORF">IMF26_02555</name>
</gene>
<feature type="transmembrane region" description="Helical" evidence="1">
    <location>
        <begin position="82"/>
        <end position="102"/>
    </location>
</feature>
<accession>A0AAT9LGK6</accession>
<protein>
    <recommendedName>
        <fullName evidence="3">Holin</fullName>
    </recommendedName>
</protein>
<keyword evidence="1" id="KW-1133">Transmembrane helix</keyword>
<organism evidence="2">
    <name type="scientific">Candidatus Fermentithermobacillus carboniphilus</name>
    <dbReference type="NCBI Taxonomy" id="3085328"/>
    <lineage>
        <taxon>Bacteria</taxon>
        <taxon>Bacillati</taxon>
        <taxon>Bacillota</taxon>
        <taxon>Candidatus Fermentithermobacillia</taxon>
        <taxon>Candidatus Fermentithermobacillales</taxon>
        <taxon>Candidatus Fermentithermobacillaceae</taxon>
        <taxon>Candidatus Fermentithermobacillus</taxon>
    </lineage>
</organism>
<feature type="transmembrane region" description="Helical" evidence="1">
    <location>
        <begin position="20"/>
        <end position="44"/>
    </location>
</feature>
<evidence type="ECO:0000313" key="2">
    <source>
        <dbReference type="EMBL" id="QUL98970.1"/>
    </source>
</evidence>